<dbReference type="InterPro" id="IPR002347">
    <property type="entry name" value="SDR_fam"/>
</dbReference>
<dbReference type="PRINTS" id="PR00080">
    <property type="entry name" value="SDRFAMILY"/>
</dbReference>
<dbReference type="Proteomes" id="UP001300012">
    <property type="component" value="Unassembled WGS sequence"/>
</dbReference>
<dbReference type="SUPFAM" id="SSF51735">
    <property type="entry name" value="NAD(P)-binding Rossmann-fold domains"/>
    <property type="match status" value="1"/>
</dbReference>
<accession>A0ABT1YPQ2</accession>
<dbReference type="PANTHER" id="PTHR42879">
    <property type="entry name" value="3-OXOACYL-(ACYL-CARRIER-PROTEIN) REDUCTASE"/>
    <property type="match status" value="1"/>
</dbReference>
<dbReference type="RefSeq" id="WP_258215896.1">
    <property type="nucleotide sequence ID" value="NZ_JANQBD010000019.1"/>
</dbReference>
<dbReference type="InterPro" id="IPR036291">
    <property type="entry name" value="NAD(P)-bd_dom_sf"/>
</dbReference>
<dbReference type="InterPro" id="IPR050259">
    <property type="entry name" value="SDR"/>
</dbReference>
<gene>
    <name evidence="3" type="ORF">NV381_24385</name>
</gene>
<dbReference type="Gene3D" id="3.40.50.720">
    <property type="entry name" value="NAD(P)-binding Rossmann-like Domain"/>
    <property type="match status" value="1"/>
</dbReference>
<name>A0ABT1YPQ2_9BACL</name>
<keyword evidence="4" id="KW-1185">Reference proteome</keyword>
<evidence type="ECO:0000256" key="1">
    <source>
        <dbReference type="ARBA" id="ARBA00006484"/>
    </source>
</evidence>
<evidence type="ECO:0000313" key="4">
    <source>
        <dbReference type="Proteomes" id="UP001300012"/>
    </source>
</evidence>
<dbReference type="Pfam" id="PF00106">
    <property type="entry name" value="adh_short"/>
    <property type="match status" value="1"/>
</dbReference>
<comment type="caution">
    <text evidence="3">The sequence shown here is derived from an EMBL/GenBank/DDBJ whole genome shotgun (WGS) entry which is preliminary data.</text>
</comment>
<protein>
    <submittedName>
        <fullName evidence="3">SDR family oxidoreductase</fullName>
    </submittedName>
</protein>
<evidence type="ECO:0000256" key="2">
    <source>
        <dbReference type="RuleBase" id="RU000363"/>
    </source>
</evidence>
<organism evidence="3 4">
    <name type="scientific">Paenibacillus radicis</name>
    <name type="common">ex Xue et al. 2023</name>
    <dbReference type="NCBI Taxonomy" id="2972489"/>
    <lineage>
        <taxon>Bacteria</taxon>
        <taxon>Bacillati</taxon>
        <taxon>Bacillota</taxon>
        <taxon>Bacilli</taxon>
        <taxon>Bacillales</taxon>
        <taxon>Paenibacillaceae</taxon>
        <taxon>Paenibacillus</taxon>
    </lineage>
</organism>
<sequence length="266" mass="27577">MNLGLAGKIAIVTGASAGIGFACSKALFEEGASVVMVARDAERMLQAAAAIREGHPAGDASRIVTVSGDMRESETVKRAVATALECFGRIDILINNAGSAKAGSFFELPEEAFMDAWSLKLLGYIRMVKEAAPHMINQRDGRIVNIVGGAGRTPGPAFLAGSTANAALLNFTRGVSKELAKSNVRINAISPGTTATERAERLAEQHAEAKGVSVDAQKAEMNAAIPLGHMVDPAEIAAMALLLVSDRVPSITGTEIVIDGGQQPGV</sequence>
<dbReference type="PRINTS" id="PR00081">
    <property type="entry name" value="GDHRDH"/>
</dbReference>
<reference evidence="3 4" key="1">
    <citation type="submission" date="2022-08" db="EMBL/GenBank/DDBJ databases">
        <title>Paenibacillus endoradicis sp. nov., Paenibacillus radicibacter sp. nov and Paenibacillus pararadicis sp. nov., three cold-adapted plant growth-promoting bacteria isolated from root of Larix gmelinii in Great Khingan.</title>
        <authorList>
            <person name="Xue H."/>
        </authorList>
    </citation>
    <scope>NUCLEOTIDE SEQUENCE [LARGE SCALE GENOMIC DNA]</scope>
    <source>
        <strain evidence="3 4">N5-1-1-5</strain>
    </source>
</reference>
<evidence type="ECO:0000313" key="3">
    <source>
        <dbReference type="EMBL" id="MCR8634334.1"/>
    </source>
</evidence>
<dbReference type="PANTHER" id="PTHR42879:SF6">
    <property type="entry name" value="NADPH-DEPENDENT REDUCTASE BACG"/>
    <property type="match status" value="1"/>
</dbReference>
<dbReference type="EMBL" id="JANQBD010000019">
    <property type="protein sequence ID" value="MCR8634334.1"/>
    <property type="molecule type" value="Genomic_DNA"/>
</dbReference>
<comment type="similarity">
    <text evidence="1 2">Belongs to the short-chain dehydrogenases/reductases (SDR) family.</text>
</comment>
<proteinExistence type="inferred from homology"/>